<feature type="region of interest" description="Disordered" evidence="6">
    <location>
        <begin position="1"/>
        <end position="45"/>
    </location>
</feature>
<dbReference type="Proteomes" id="UP001187531">
    <property type="component" value="Unassembled WGS sequence"/>
</dbReference>
<dbReference type="SUPFAM" id="SSF57667">
    <property type="entry name" value="beta-beta-alpha zinc fingers"/>
    <property type="match status" value="1"/>
</dbReference>
<organism evidence="8 9">
    <name type="scientific">Artemia franciscana</name>
    <name type="common">Brine shrimp</name>
    <name type="synonym">Artemia sanfranciscana</name>
    <dbReference type="NCBI Taxonomy" id="6661"/>
    <lineage>
        <taxon>Eukaryota</taxon>
        <taxon>Metazoa</taxon>
        <taxon>Ecdysozoa</taxon>
        <taxon>Arthropoda</taxon>
        <taxon>Crustacea</taxon>
        <taxon>Branchiopoda</taxon>
        <taxon>Anostraca</taxon>
        <taxon>Artemiidae</taxon>
        <taxon>Artemia</taxon>
    </lineage>
</organism>
<gene>
    <name evidence="8" type="ORF">QYM36_005107</name>
</gene>
<feature type="domain" description="C2H2-type" evidence="7">
    <location>
        <begin position="200"/>
        <end position="227"/>
    </location>
</feature>
<name>A0AA88HYL5_ARTSF</name>
<keyword evidence="3 5" id="KW-0863">Zinc-finger</keyword>
<dbReference type="GO" id="GO:0000978">
    <property type="term" value="F:RNA polymerase II cis-regulatory region sequence-specific DNA binding"/>
    <property type="evidence" value="ECO:0007669"/>
    <property type="project" value="TreeGrafter"/>
</dbReference>
<feature type="domain" description="C2H2-type" evidence="7">
    <location>
        <begin position="170"/>
        <end position="199"/>
    </location>
</feature>
<dbReference type="PROSITE" id="PS50157">
    <property type="entry name" value="ZINC_FINGER_C2H2_2"/>
    <property type="match status" value="3"/>
</dbReference>
<dbReference type="FunFam" id="3.30.160.60:FF:000100">
    <property type="entry name" value="Zinc finger 45-like"/>
    <property type="match status" value="1"/>
</dbReference>
<keyword evidence="2" id="KW-0677">Repeat</keyword>
<evidence type="ECO:0000259" key="7">
    <source>
        <dbReference type="PROSITE" id="PS50157"/>
    </source>
</evidence>
<dbReference type="GO" id="GO:0008270">
    <property type="term" value="F:zinc ion binding"/>
    <property type="evidence" value="ECO:0007669"/>
    <property type="project" value="UniProtKB-KW"/>
</dbReference>
<dbReference type="PANTHER" id="PTHR23235:SF139">
    <property type="entry name" value="HUCKEBEIN"/>
    <property type="match status" value="1"/>
</dbReference>
<evidence type="ECO:0000256" key="4">
    <source>
        <dbReference type="ARBA" id="ARBA00022833"/>
    </source>
</evidence>
<protein>
    <recommendedName>
        <fullName evidence="7">C2H2-type domain-containing protein</fullName>
    </recommendedName>
</protein>
<dbReference type="SMART" id="SM00355">
    <property type="entry name" value="ZnF_C2H2"/>
    <property type="match status" value="3"/>
</dbReference>
<sequence length="258" mass="29348">MTLSEKKSIFRPWDDPKEAQQCPLKRRDDKKVETKKTRGSDPTKVSLSSEDEYKLLYEQQIHHQNFIVAQQQMSLVGLSQQLSIPSPVLSLSDSASSANWKGLVDTLESLSPLQLASLGIEPSTSAMQFIHQAQRKPRPKKFRCPHCGVGFSNNGQLKGHIRSHTGERPFQCEVESCGKTFTRNEELTRHKRIHTGVRPYSCVQCGKKFGRRDHLKKHTRTHQRPTPPLMVLPHQLPLGTMFQPLSGFPPFTYNPMIL</sequence>
<dbReference type="GO" id="GO:0048598">
    <property type="term" value="P:embryonic morphogenesis"/>
    <property type="evidence" value="ECO:0007669"/>
    <property type="project" value="UniProtKB-ARBA"/>
</dbReference>
<evidence type="ECO:0000256" key="1">
    <source>
        <dbReference type="ARBA" id="ARBA00022723"/>
    </source>
</evidence>
<evidence type="ECO:0000256" key="6">
    <source>
        <dbReference type="SAM" id="MobiDB-lite"/>
    </source>
</evidence>
<dbReference type="FunFam" id="3.30.160.60:FF:000624">
    <property type="entry name" value="zinc finger protein 697"/>
    <property type="match status" value="1"/>
</dbReference>
<proteinExistence type="predicted"/>
<dbReference type="EMBL" id="JAVRJZ010000008">
    <property type="protein sequence ID" value="KAK2719513.1"/>
    <property type="molecule type" value="Genomic_DNA"/>
</dbReference>
<accession>A0AA88HYL5</accession>
<dbReference type="Pfam" id="PF00096">
    <property type="entry name" value="zf-C2H2"/>
    <property type="match status" value="3"/>
</dbReference>
<evidence type="ECO:0000313" key="8">
    <source>
        <dbReference type="EMBL" id="KAK2719513.1"/>
    </source>
</evidence>
<dbReference type="InterPro" id="IPR013087">
    <property type="entry name" value="Znf_C2H2_type"/>
</dbReference>
<evidence type="ECO:0000256" key="5">
    <source>
        <dbReference type="PROSITE-ProRule" id="PRU00042"/>
    </source>
</evidence>
<dbReference type="PANTHER" id="PTHR23235">
    <property type="entry name" value="KRUEPPEL-LIKE TRANSCRIPTION FACTOR"/>
    <property type="match status" value="1"/>
</dbReference>
<evidence type="ECO:0000313" key="9">
    <source>
        <dbReference type="Proteomes" id="UP001187531"/>
    </source>
</evidence>
<dbReference type="GO" id="GO:0000981">
    <property type="term" value="F:DNA-binding transcription factor activity, RNA polymerase II-specific"/>
    <property type="evidence" value="ECO:0007669"/>
    <property type="project" value="TreeGrafter"/>
</dbReference>
<keyword evidence="4" id="KW-0862">Zinc</keyword>
<reference evidence="8" key="1">
    <citation type="submission" date="2023-07" db="EMBL/GenBank/DDBJ databases">
        <title>Chromosome-level genome assembly of Artemia franciscana.</title>
        <authorList>
            <person name="Jo E."/>
        </authorList>
    </citation>
    <scope>NUCLEOTIDE SEQUENCE</scope>
    <source>
        <tissue evidence="8">Whole body</tissue>
    </source>
</reference>
<keyword evidence="9" id="KW-1185">Reference proteome</keyword>
<feature type="compositionally biased region" description="Basic and acidic residues" evidence="6">
    <location>
        <begin position="25"/>
        <end position="41"/>
    </location>
</feature>
<dbReference type="FunFam" id="3.30.160.60:FF:000257">
    <property type="entry name" value="ZXD family zinc finger C"/>
    <property type="match status" value="1"/>
</dbReference>
<dbReference type="InterPro" id="IPR036236">
    <property type="entry name" value="Znf_C2H2_sf"/>
</dbReference>
<keyword evidence="1" id="KW-0479">Metal-binding</keyword>
<evidence type="ECO:0000256" key="3">
    <source>
        <dbReference type="ARBA" id="ARBA00022771"/>
    </source>
</evidence>
<comment type="caution">
    <text evidence="8">The sequence shown here is derived from an EMBL/GenBank/DDBJ whole genome shotgun (WGS) entry which is preliminary data.</text>
</comment>
<evidence type="ECO:0000256" key="2">
    <source>
        <dbReference type="ARBA" id="ARBA00022737"/>
    </source>
</evidence>
<dbReference type="Gene3D" id="3.30.160.60">
    <property type="entry name" value="Classic Zinc Finger"/>
    <property type="match status" value="3"/>
</dbReference>
<dbReference type="AlphaFoldDB" id="A0AA88HYL5"/>
<feature type="domain" description="C2H2-type" evidence="7">
    <location>
        <begin position="142"/>
        <end position="169"/>
    </location>
</feature>
<feature type="compositionally biased region" description="Basic and acidic residues" evidence="6">
    <location>
        <begin position="1"/>
        <end position="18"/>
    </location>
</feature>
<dbReference type="PROSITE" id="PS00028">
    <property type="entry name" value="ZINC_FINGER_C2H2_1"/>
    <property type="match status" value="3"/>
</dbReference>